<dbReference type="EMBL" id="AEUD01000012">
    <property type="protein sequence ID" value="EGD54380.1"/>
    <property type="molecule type" value="Genomic_DNA"/>
</dbReference>
<dbReference type="RefSeq" id="WP_009679978.1">
    <property type="nucleotide sequence ID" value="NZ_AEUD01000012.1"/>
</dbReference>
<dbReference type="Proteomes" id="UP000035065">
    <property type="component" value="Unassembled WGS sequence"/>
</dbReference>
<dbReference type="eggNOG" id="COG1940">
    <property type="taxonomic scope" value="Bacteria"/>
</dbReference>
<accession>F1YLI6</accession>
<dbReference type="AlphaFoldDB" id="F1YLI6"/>
<dbReference type="PANTHER" id="PTHR18964:SF149">
    <property type="entry name" value="BIFUNCTIONAL UDP-N-ACETYLGLUCOSAMINE 2-EPIMERASE_N-ACETYLMANNOSAMINE KINASE"/>
    <property type="match status" value="1"/>
</dbReference>
<comment type="caution">
    <text evidence="2">The sequence shown here is derived from an EMBL/GenBank/DDBJ whole genome shotgun (WGS) entry which is preliminary data.</text>
</comment>
<sequence length="378" mass="38567">MTISGVVAAPLRFGTGPAAAVLNAVRVGAPATRDRLVADTGLSAATVNRQVNALLEAGLVIERPDLLGHTGVGRPKLPLTLDRDRFCVAGMHIGARRTALVIADVGGRTLYSHAIRTQELAGVDAGAAVERLCDLLAELAGRFSGRRVLWAGAALGGVVDDATGVVDHTILKWRRQPLGDRLHAALGVPVSVSEHVQAMAAAELLLSSTVERSGSSLFFYARETVGMALIIDGEVHQPARGAGTIAGLRVQPGVLATEPVAPLQSVIGTAAVKAAAARLGVEASSSAVADDRARVLGEAVATMRDVLNPDAITVAGDAFSAHPHGLAPVQAAFDAATLLPRPLEIVPTCFGVQVPDSAAVAVALSAVYADPLGVVSAG</sequence>
<dbReference type="InterPro" id="IPR000600">
    <property type="entry name" value="ROK"/>
</dbReference>
<dbReference type="InterPro" id="IPR036390">
    <property type="entry name" value="WH_DNA-bd_sf"/>
</dbReference>
<reference evidence="2 3" key="1">
    <citation type="journal article" date="2011" name="J. Bacteriol.">
        <title>Draft Genome Sequence of Gordonia neofelifaecis NRRL B-59395, a Cholesterol-Degrading Actinomycete.</title>
        <authorList>
            <person name="Ge F."/>
            <person name="Li W."/>
            <person name="Chen G."/>
            <person name="Liu Y."/>
            <person name="Zhang G."/>
            <person name="Yong B."/>
            <person name="Wang Q."/>
            <person name="Wang N."/>
            <person name="Huang Z."/>
            <person name="Li W."/>
            <person name="Wang J."/>
            <person name="Wu C."/>
            <person name="Xie Q."/>
            <person name="Liu G."/>
        </authorList>
    </citation>
    <scope>NUCLEOTIDE SEQUENCE [LARGE SCALE GENOMIC DNA]</scope>
    <source>
        <strain evidence="2 3">NRRL B-59395</strain>
    </source>
</reference>
<proteinExistence type="inferred from homology"/>
<dbReference type="PANTHER" id="PTHR18964">
    <property type="entry name" value="ROK (REPRESSOR, ORF, KINASE) FAMILY"/>
    <property type="match status" value="1"/>
</dbReference>
<dbReference type="STRING" id="644548.SCNU_13889"/>
<name>F1YLI6_9ACTN</name>
<gene>
    <name evidence="2" type="ORF">SCNU_13889</name>
</gene>
<keyword evidence="3" id="KW-1185">Reference proteome</keyword>
<evidence type="ECO:0000313" key="2">
    <source>
        <dbReference type="EMBL" id="EGD54380.1"/>
    </source>
</evidence>
<evidence type="ECO:0000256" key="1">
    <source>
        <dbReference type="ARBA" id="ARBA00006479"/>
    </source>
</evidence>
<comment type="similarity">
    <text evidence="1">Belongs to the ROK (NagC/XylR) family.</text>
</comment>
<dbReference type="Gene3D" id="1.10.10.10">
    <property type="entry name" value="Winged helix-like DNA-binding domain superfamily/Winged helix DNA-binding domain"/>
    <property type="match status" value="1"/>
</dbReference>
<protein>
    <submittedName>
        <fullName evidence="2">ROK family protein</fullName>
    </submittedName>
</protein>
<evidence type="ECO:0000313" key="3">
    <source>
        <dbReference type="Proteomes" id="UP000035065"/>
    </source>
</evidence>
<organism evidence="2 3">
    <name type="scientific">Gordonia neofelifaecis NRRL B-59395</name>
    <dbReference type="NCBI Taxonomy" id="644548"/>
    <lineage>
        <taxon>Bacteria</taxon>
        <taxon>Bacillati</taxon>
        <taxon>Actinomycetota</taxon>
        <taxon>Actinomycetes</taxon>
        <taxon>Mycobacteriales</taxon>
        <taxon>Gordoniaceae</taxon>
        <taxon>Gordonia</taxon>
    </lineage>
</organism>
<dbReference type="InterPro" id="IPR043129">
    <property type="entry name" value="ATPase_NBD"/>
</dbReference>
<dbReference type="OrthoDB" id="3605644at2"/>
<dbReference type="Pfam" id="PF00480">
    <property type="entry name" value="ROK"/>
    <property type="match status" value="1"/>
</dbReference>
<dbReference type="SUPFAM" id="SSF46785">
    <property type="entry name" value="Winged helix' DNA-binding domain"/>
    <property type="match status" value="1"/>
</dbReference>
<dbReference type="SUPFAM" id="SSF53067">
    <property type="entry name" value="Actin-like ATPase domain"/>
    <property type="match status" value="1"/>
</dbReference>
<dbReference type="InterPro" id="IPR036388">
    <property type="entry name" value="WH-like_DNA-bd_sf"/>
</dbReference>
<dbReference type="Gene3D" id="3.30.420.40">
    <property type="match status" value="2"/>
</dbReference>